<dbReference type="Proteomes" id="UP000789405">
    <property type="component" value="Unassembled WGS sequence"/>
</dbReference>
<dbReference type="InterPro" id="IPR013785">
    <property type="entry name" value="Aldolase_TIM"/>
</dbReference>
<keyword evidence="8" id="KW-1185">Reference proteome</keyword>
<evidence type="ECO:0000256" key="4">
    <source>
        <dbReference type="ARBA" id="ARBA00022801"/>
    </source>
</evidence>
<protein>
    <recommendedName>
        <fullName evidence="3 6">Alpha-galactosidase</fullName>
        <ecNumber evidence="3 6">3.2.1.22</ecNumber>
    </recommendedName>
    <alternativeName>
        <fullName evidence="6">Melibiase</fullName>
    </alternativeName>
</protein>
<keyword evidence="6" id="KW-1015">Disulfide bond</keyword>
<reference evidence="7" key="1">
    <citation type="submission" date="2021-06" db="EMBL/GenBank/DDBJ databases">
        <authorList>
            <person name="Kallberg Y."/>
            <person name="Tangrot J."/>
            <person name="Rosling A."/>
        </authorList>
    </citation>
    <scope>NUCLEOTIDE SEQUENCE</scope>
    <source>
        <strain evidence="7">MA453B</strain>
    </source>
</reference>
<evidence type="ECO:0000313" key="8">
    <source>
        <dbReference type="Proteomes" id="UP000789405"/>
    </source>
</evidence>
<evidence type="ECO:0000256" key="6">
    <source>
        <dbReference type="RuleBase" id="RU361168"/>
    </source>
</evidence>
<gene>
    <name evidence="7" type="ORF">DERYTH_LOCUS9810</name>
</gene>
<comment type="similarity">
    <text evidence="2 6">Belongs to the glycosyl hydrolase 27 family.</text>
</comment>
<dbReference type="EMBL" id="CAJVPY010005476">
    <property type="protein sequence ID" value="CAG8643879.1"/>
    <property type="molecule type" value="Genomic_DNA"/>
</dbReference>
<evidence type="ECO:0000256" key="2">
    <source>
        <dbReference type="ARBA" id="ARBA00009743"/>
    </source>
</evidence>
<dbReference type="Pfam" id="PF16499">
    <property type="entry name" value="Melibiase_2"/>
    <property type="match status" value="2"/>
</dbReference>
<dbReference type="InterPro" id="IPR017853">
    <property type="entry name" value="GH"/>
</dbReference>
<proteinExistence type="inferred from homology"/>
<organism evidence="7 8">
    <name type="scientific">Dentiscutata erythropus</name>
    <dbReference type="NCBI Taxonomy" id="1348616"/>
    <lineage>
        <taxon>Eukaryota</taxon>
        <taxon>Fungi</taxon>
        <taxon>Fungi incertae sedis</taxon>
        <taxon>Mucoromycota</taxon>
        <taxon>Glomeromycotina</taxon>
        <taxon>Glomeromycetes</taxon>
        <taxon>Diversisporales</taxon>
        <taxon>Gigasporaceae</taxon>
        <taxon>Dentiscutata</taxon>
    </lineage>
</organism>
<evidence type="ECO:0000313" key="7">
    <source>
        <dbReference type="EMBL" id="CAG8643879.1"/>
    </source>
</evidence>
<dbReference type="GO" id="GO:0005975">
    <property type="term" value="P:carbohydrate metabolic process"/>
    <property type="evidence" value="ECO:0007669"/>
    <property type="project" value="InterPro"/>
</dbReference>
<dbReference type="AlphaFoldDB" id="A0A9N9DQS8"/>
<dbReference type="EC" id="3.2.1.22" evidence="3 6"/>
<evidence type="ECO:0000256" key="5">
    <source>
        <dbReference type="ARBA" id="ARBA00023295"/>
    </source>
</evidence>
<dbReference type="CDD" id="cd14792">
    <property type="entry name" value="GH27"/>
    <property type="match status" value="1"/>
</dbReference>
<keyword evidence="5 6" id="KW-0326">Glycosidase</keyword>
<dbReference type="InterPro" id="IPR002241">
    <property type="entry name" value="Glyco_hydro_27"/>
</dbReference>
<evidence type="ECO:0000256" key="3">
    <source>
        <dbReference type="ARBA" id="ARBA00012755"/>
    </source>
</evidence>
<dbReference type="GO" id="GO:0004557">
    <property type="term" value="F:alpha-galactosidase activity"/>
    <property type="evidence" value="ECO:0007669"/>
    <property type="project" value="UniProtKB-EC"/>
</dbReference>
<feature type="non-terminal residue" evidence="7">
    <location>
        <position position="1"/>
    </location>
</feature>
<comment type="catalytic activity">
    <reaction evidence="1 6">
        <text>Hydrolysis of terminal, non-reducing alpha-D-galactose residues in alpha-D-galactosides, including galactose oligosaccharides, galactomannans and galactolipids.</text>
        <dbReference type="EC" id="3.2.1.22"/>
    </reaction>
</comment>
<dbReference type="PANTHER" id="PTHR11452">
    <property type="entry name" value="ALPHA-GALACTOSIDASE/ALPHA-N-ACETYLGALACTOSAMINIDASE"/>
    <property type="match status" value="1"/>
</dbReference>
<dbReference type="PRINTS" id="PR00740">
    <property type="entry name" value="GLHYDRLASE27"/>
</dbReference>
<name>A0A9N9DQS8_9GLOM</name>
<sequence length="207" mass="23627">MALVERRLWDGTVIIIHIADAMVTHGFRKVGYTYLNLDYCWSNSKRSQSKKLIPDRKAFPHGIKDAKTFADWGVDYLKYDNCNNTGVSAAMRDALKATKRPIYHSICNWGESEPHFWRTTTDIWSVWKGILYVLDQQRNITKFVGPGGWNDPDMLEIGNGKLTFDEQKSHFSLWAALKAPLLLGFDLRNPPKDTLAVALNKKIIAVN</sequence>
<comment type="caution">
    <text evidence="7">The sequence shown here is derived from an EMBL/GenBank/DDBJ whole genome shotgun (WGS) entry which is preliminary data.</text>
</comment>
<keyword evidence="4 6" id="KW-0378">Hydrolase</keyword>
<evidence type="ECO:0000256" key="1">
    <source>
        <dbReference type="ARBA" id="ARBA00001255"/>
    </source>
</evidence>
<dbReference type="OrthoDB" id="5795902at2759"/>
<dbReference type="Gene3D" id="3.20.20.70">
    <property type="entry name" value="Aldolase class I"/>
    <property type="match status" value="2"/>
</dbReference>
<dbReference type="SUPFAM" id="SSF51445">
    <property type="entry name" value="(Trans)glycosidases"/>
    <property type="match status" value="1"/>
</dbReference>
<accession>A0A9N9DQS8</accession>
<dbReference type="PANTHER" id="PTHR11452:SF75">
    <property type="entry name" value="ALPHA-GALACTOSIDASE MEL1"/>
    <property type="match status" value="1"/>
</dbReference>